<feature type="transmembrane region" description="Helical" evidence="2">
    <location>
        <begin position="172"/>
        <end position="195"/>
    </location>
</feature>
<keyword evidence="2" id="KW-0472">Membrane</keyword>
<comment type="caution">
    <text evidence="3">The sequence shown here is derived from an EMBL/GenBank/DDBJ whole genome shotgun (WGS) entry which is preliminary data.</text>
</comment>
<proteinExistence type="predicted"/>
<feature type="region of interest" description="Disordered" evidence="1">
    <location>
        <begin position="1"/>
        <end position="22"/>
    </location>
</feature>
<evidence type="ECO:0000313" key="3">
    <source>
        <dbReference type="EMBL" id="GAA1968605.1"/>
    </source>
</evidence>
<dbReference type="RefSeq" id="WP_344097051.1">
    <property type="nucleotide sequence ID" value="NZ_BAAAOG010000010.1"/>
</dbReference>
<keyword evidence="4" id="KW-1185">Reference proteome</keyword>
<accession>A0ABP5CXL1</accession>
<reference evidence="4" key="1">
    <citation type="journal article" date="2019" name="Int. J. Syst. Evol. Microbiol.">
        <title>The Global Catalogue of Microorganisms (GCM) 10K type strain sequencing project: providing services to taxonomists for standard genome sequencing and annotation.</title>
        <authorList>
            <consortium name="The Broad Institute Genomics Platform"/>
            <consortium name="The Broad Institute Genome Sequencing Center for Infectious Disease"/>
            <person name="Wu L."/>
            <person name="Ma J."/>
        </authorList>
    </citation>
    <scope>NUCLEOTIDE SEQUENCE [LARGE SCALE GENOMIC DNA]</scope>
    <source>
        <strain evidence="4">JCM 14901</strain>
    </source>
</reference>
<dbReference type="EMBL" id="BAAAOG010000010">
    <property type="protein sequence ID" value="GAA1968605.1"/>
    <property type="molecule type" value="Genomic_DNA"/>
</dbReference>
<evidence type="ECO:0000256" key="2">
    <source>
        <dbReference type="SAM" id="Phobius"/>
    </source>
</evidence>
<dbReference type="Proteomes" id="UP001499933">
    <property type="component" value="Unassembled WGS sequence"/>
</dbReference>
<organism evidence="3 4">
    <name type="scientific">Microbacterium deminutum</name>
    <dbReference type="NCBI Taxonomy" id="344164"/>
    <lineage>
        <taxon>Bacteria</taxon>
        <taxon>Bacillati</taxon>
        <taxon>Actinomycetota</taxon>
        <taxon>Actinomycetes</taxon>
        <taxon>Micrococcales</taxon>
        <taxon>Microbacteriaceae</taxon>
        <taxon>Microbacterium</taxon>
    </lineage>
</organism>
<keyword evidence="2" id="KW-0812">Transmembrane</keyword>
<feature type="transmembrane region" description="Helical" evidence="2">
    <location>
        <begin position="68"/>
        <end position="86"/>
    </location>
</feature>
<name>A0ABP5CXL1_9MICO</name>
<evidence type="ECO:0000256" key="1">
    <source>
        <dbReference type="SAM" id="MobiDB-lite"/>
    </source>
</evidence>
<sequence length="198" mass="21821">MSDGDGDETADRRSRSQSDSADRLHDDLRSEYFVIVGIVEGFDQRLLTIKSWGVTFALATLGFGFQQGHYGLFLVAAAAALAFWLIEGSVKRHQMRYYPRMGDIEVISFQLWSENTPSGPASSPLIDWGFFTAPPRLRGGKSKGDPRRPSPWKDINDQPGAIRWVLLWPHVALPHAIVVAVGLALFVVGLTTGALGRI</sequence>
<feature type="compositionally biased region" description="Basic and acidic residues" evidence="1">
    <location>
        <begin position="9"/>
        <end position="22"/>
    </location>
</feature>
<gene>
    <name evidence="3" type="ORF">GCM10009776_34640</name>
</gene>
<keyword evidence="2" id="KW-1133">Transmembrane helix</keyword>
<protein>
    <submittedName>
        <fullName evidence="3">Uncharacterized protein</fullName>
    </submittedName>
</protein>
<evidence type="ECO:0000313" key="4">
    <source>
        <dbReference type="Proteomes" id="UP001499933"/>
    </source>
</evidence>